<keyword evidence="2" id="KW-0378">Hydrolase</keyword>
<evidence type="ECO:0000256" key="2">
    <source>
        <dbReference type="ARBA" id="ARBA00022801"/>
    </source>
</evidence>
<evidence type="ECO:0000259" key="3">
    <source>
        <dbReference type="Pfam" id="PF03061"/>
    </source>
</evidence>
<sequence length="148" mass="16086">MEDRMQTIKSYLTKIYDANPFVRLLKITVEDMTEGVVKLMMPVDLKTHTNLYGVAHGGALASLADTAMGMACATVNKRVVTIEMNINCIRSAQPQPLIHCVARIVHNGRQTVVVEADIVDGNKDGLLAKARGTFFVIGSFEGGAHART</sequence>
<dbReference type="NCBIfam" id="TIGR00369">
    <property type="entry name" value="unchar_dom_1"/>
    <property type="match status" value="1"/>
</dbReference>
<evidence type="ECO:0000256" key="1">
    <source>
        <dbReference type="ARBA" id="ARBA00008324"/>
    </source>
</evidence>
<organism evidence="4 5">
    <name type="scientific">Acetonema longum DSM 6540</name>
    <dbReference type="NCBI Taxonomy" id="1009370"/>
    <lineage>
        <taxon>Bacteria</taxon>
        <taxon>Bacillati</taxon>
        <taxon>Bacillota</taxon>
        <taxon>Negativicutes</taxon>
        <taxon>Acetonemataceae</taxon>
        <taxon>Acetonema</taxon>
    </lineage>
</organism>
<dbReference type="PANTHER" id="PTHR21660">
    <property type="entry name" value="THIOESTERASE SUPERFAMILY MEMBER-RELATED"/>
    <property type="match status" value="1"/>
</dbReference>
<evidence type="ECO:0000313" key="4">
    <source>
        <dbReference type="EMBL" id="EGO62416.1"/>
    </source>
</evidence>
<evidence type="ECO:0000313" key="5">
    <source>
        <dbReference type="Proteomes" id="UP000003240"/>
    </source>
</evidence>
<dbReference type="InterPro" id="IPR003736">
    <property type="entry name" value="PAAI_dom"/>
</dbReference>
<dbReference type="eggNOG" id="COG2050">
    <property type="taxonomic scope" value="Bacteria"/>
</dbReference>
<dbReference type="Pfam" id="PF03061">
    <property type="entry name" value="4HBT"/>
    <property type="match status" value="1"/>
</dbReference>
<dbReference type="InterPro" id="IPR029069">
    <property type="entry name" value="HotDog_dom_sf"/>
</dbReference>
<dbReference type="PANTHER" id="PTHR21660:SF1">
    <property type="entry name" value="ACYL-COENZYME A THIOESTERASE 13"/>
    <property type="match status" value="1"/>
</dbReference>
<keyword evidence="5" id="KW-1185">Reference proteome</keyword>
<comment type="similarity">
    <text evidence="1">Belongs to the thioesterase PaaI family.</text>
</comment>
<accession>F7NNH5</accession>
<dbReference type="GO" id="GO:0047617">
    <property type="term" value="F:fatty acyl-CoA hydrolase activity"/>
    <property type="evidence" value="ECO:0007669"/>
    <property type="project" value="InterPro"/>
</dbReference>
<reference evidence="4 5" key="1">
    <citation type="journal article" date="2011" name="EMBO J.">
        <title>Structural diversity of bacterial flagellar motors.</title>
        <authorList>
            <person name="Chen S."/>
            <person name="Beeby M."/>
            <person name="Murphy G.E."/>
            <person name="Leadbetter J.R."/>
            <person name="Hendrixson D.R."/>
            <person name="Briegel A."/>
            <person name="Li Z."/>
            <person name="Shi J."/>
            <person name="Tocheva E.I."/>
            <person name="Muller A."/>
            <person name="Dobro M.J."/>
            <person name="Jensen G.J."/>
        </authorList>
    </citation>
    <scope>NUCLEOTIDE SEQUENCE [LARGE SCALE GENOMIC DNA]</scope>
    <source>
        <strain evidence="4 5">DSM 6540</strain>
    </source>
</reference>
<dbReference type="CDD" id="cd03443">
    <property type="entry name" value="PaaI_thioesterase"/>
    <property type="match status" value="1"/>
</dbReference>
<gene>
    <name evidence="4" type="ORF">ALO_18330</name>
</gene>
<dbReference type="RefSeq" id="WP_004098670.1">
    <property type="nucleotide sequence ID" value="NZ_AFGF01000221.1"/>
</dbReference>
<name>F7NNH5_9FIRM</name>
<dbReference type="SUPFAM" id="SSF54637">
    <property type="entry name" value="Thioesterase/thiol ester dehydrase-isomerase"/>
    <property type="match status" value="1"/>
</dbReference>
<proteinExistence type="inferred from homology"/>
<dbReference type="Proteomes" id="UP000003240">
    <property type="component" value="Unassembled WGS sequence"/>
</dbReference>
<dbReference type="AlphaFoldDB" id="F7NNH5"/>
<dbReference type="InterPro" id="IPR006683">
    <property type="entry name" value="Thioestr_dom"/>
</dbReference>
<dbReference type="InterPro" id="IPR039298">
    <property type="entry name" value="ACOT13"/>
</dbReference>
<feature type="domain" description="Thioesterase" evidence="3">
    <location>
        <begin position="52"/>
        <end position="122"/>
    </location>
</feature>
<dbReference type="STRING" id="1009370.ALO_18330"/>
<protein>
    <submittedName>
        <fullName evidence="4">Phenylacetic acid degradation-related protein</fullName>
    </submittedName>
</protein>
<comment type="caution">
    <text evidence="4">The sequence shown here is derived from an EMBL/GenBank/DDBJ whole genome shotgun (WGS) entry which is preliminary data.</text>
</comment>
<dbReference type="EMBL" id="AFGF01000221">
    <property type="protein sequence ID" value="EGO62416.1"/>
    <property type="molecule type" value="Genomic_DNA"/>
</dbReference>
<dbReference type="Gene3D" id="3.10.129.10">
    <property type="entry name" value="Hotdog Thioesterase"/>
    <property type="match status" value="1"/>
</dbReference>